<sequence>MQEQAILTKAEMAFIKRLYKPAKPVDQAPKEILVDADGPLKTLLAAYANTAQLTIEAHFEGQRLTFTPQLVEDDQHVQHLELGTPQIFDDTNSTRSWRLPLTPAVELRLSNGKPSGLLVHEISMHGLLVEQRHKRTAPKTLNKLLPLPGDKPIAIHATRVRSTKKGMHAYSLEQLDHVSKERLQQYIYEKHRELFPQAHQV</sequence>
<accession>A0A653E5X5</accession>
<gene>
    <name evidence="1" type="ORF">PMYSY11_2466</name>
</gene>
<dbReference type="RefSeq" id="WP_150548393.1">
    <property type="nucleotide sequence ID" value="NZ_JBALWF010000002.1"/>
</dbReference>
<reference evidence="1" key="1">
    <citation type="submission" date="2019-02" db="EMBL/GenBank/DDBJ databases">
        <authorList>
            <consortium name="Genoscope - CEA"/>
            <person name="William W."/>
        </authorList>
    </citation>
    <scope>NUCLEOTIDE SEQUENCE [LARGE SCALE GENOMIC DNA]</scope>
    <source>
        <strain evidence="1">YSy11</strain>
    </source>
</reference>
<dbReference type="AlphaFoldDB" id="A0A653E5X5"/>
<dbReference type="EMBL" id="LR215729">
    <property type="protein sequence ID" value="VEV97511.1"/>
    <property type="molecule type" value="Genomic_DNA"/>
</dbReference>
<protein>
    <recommendedName>
        <fullName evidence="2">PilZ domain-containing protein</fullName>
    </recommendedName>
</protein>
<name>A0A653E5X5_9PSED</name>
<evidence type="ECO:0000313" key="1">
    <source>
        <dbReference type="EMBL" id="VEV97511.1"/>
    </source>
</evidence>
<dbReference type="Gene3D" id="2.40.10.220">
    <property type="entry name" value="predicted glycosyltransferase like domains"/>
    <property type="match status" value="1"/>
</dbReference>
<evidence type="ECO:0008006" key="2">
    <source>
        <dbReference type="Google" id="ProtNLM"/>
    </source>
</evidence>
<proteinExistence type="predicted"/>
<organism evidence="1">
    <name type="scientific">Pseudomonas marincola</name>
    <dbReference type="NCBI Taxonomy" id="437900"/>
    <lineage>
        <taxon>Bacteria</taxon>
        <taxon>Pseudomonadati</taxon>
        <taxon>Pseudomonadota</taxon>
        <taxon>Gammaproteobacteria</taxon>
        <taxon>Pseudomonadales</taxon>
        <taxon>Pseudomonadaceae</taxon>
        <taxon>Pseudomonas</taxon>
    </lineage>
</organism>